<dbReference type="AlphaFoldDB" id="A0A1C6X581"/>
<feature type="region of interest" description="Disordered" evidence="2">
    <location>
        <begin position="53"/>
        <end position="89"/>
    </location>
</feature>
<protein>
    <submittedName>
        <fullName evidence="3">Ubiquitin-protein ligase, putative</fullName>
    </submittedName>
</protein>
<dbReference type="Pfam" id="PF08238">
    <property type="entry name" value="Sel1"/>
    <property type="match status" value="6"/>
</dbReference>
<evidence type="ECO:0000256" key="1">
    <source>
        <dbReference type="ARBA" id="ARBA00038101"/>
    </source>
</evidence>
<reference evidence="3 4" key="1">
    <citation type="submission" date="2016-08" db="EMBL/GenBank/DDBJ databases">
        <authorList>
            <consortium name="Pathogen Informatics"/>
        </authorList>
    </citation>
    <scope>NUCLEOTIDE SEQUENCE [LARGE SCALE GENOMIC DNA]</scope>
    <source>
        <strain evidence="3 4">AJ</strain>
    </source>
</reference>
<dbReference type="Proteomes" id="UP000507163">
    <property type="component" value="Chromosome 4"/>
</dbReference>
<dbReference type="GO" id="GO:0005789">
    <property type="term" value="C:endoplasmic reticulum membrane"/>
    <property type="evidence" value="ECO:0007669"/>
    <property type="project" value="TreeGrafter"/>
</dbReference>
<dbReference type="PANTHER" id="PTHR11102:SF147">
    <property type="entry name" value="SEL1L ADAPTOR SUBUNIT OF ERAD E3 UBIQUITIN LIGASE"/>
    <property type="match status" value="1"/>
</dbReference>
<dbReference type="InterPro" id="IPR006597">
    <property type="entry name" value="Sel1-like"/>
</dbReference>
<comment type="similarity">
    <text evidence="1">Belongs to the sel-1 family.</text>
</comment>
<dbReference type="InterPro" id="IPR011990">
    <property type="entry name" value="TPR-like_helical_dom_sf"/>
</dbReference>
<dbReference type="GO" id="GO:0036503">
    <property type="term" value="P:ERAD pathway"/>
    <property type="evidence" value="ECO:0007669"/>
    <property type="project" value="TreeGrafter"/>
</dbReference>
<dbReference type="EMBL" id="LT608170">
    <property type="protein sequence ID" value="SCL98372.1"/>
    <property type="molecule type" value="Genomic_DNA"/>
</dbReference>
<accession>A0A1C6X581</accession>
<dbReference type="GO" id="GO:0016874">
    <property type="term" value="F:ligase activity"/>
    <property type="evidence" value="ECO:0007669"/>
    <property type="project" value="UniProtKB-KW"/>
</dbReference>
<evidence type="ECO:0000313" key="3">
    <source>
        <dbReference type="EMBL" id="SCL98372.1"/>
    </source>
</evidence>
<gene>
    <name evidence="3" type="ORF">PCHAJ_000058300</name>
</gene>
<keyword evidence="3" id="KW-0436">Ligase</keyword>
<dbReference type="SMART" id="SM00671">
    <property type="entry name" value="SEL1"/>
    <property type="match status" value="6"/>
</dbReference>
<dbReference type="SUPFAM" id="SSF81901">
    <property type="entry name" value="HCP-like"/>
    <property type="match status" value="4"/>
</dbReference>
<dbReference type="InterPro" id="IPR050767">
    <property type="entry name" value="Sel1_AlgK"/>
</dbReference>
<evidence type="ECO:0000313" key="4">
    <source>
        <dbReference type="Proteomes" id="UP000507163"/>
    </source>
</evidence>
<feature type="compositionally biased region" description="Basic and acidic residues" evidence="2">
    <location>
        <begin position="65"/>
        <end position="76"/>
    </location>
</feature>
<dbReference type="PANTHER" id="PTHR11102">
    <property type="entry name" value="SEL-1-LIKE PROTEIN"/>
    <property type="match status" value="1"/>
</dbReference>
<sequence>MIYIVLILNHETHKILWCFKTHLIYEKRRKKNPNFFKNLISIPNDVFNLYSLNDDNQKKKKKRTTREEKNNKENQLKIRKYNSNNHNKDEISLPEHLTLKDTLGYVSTLLDVGEYEGGSQKRVPLSVEGSVENEDEVGSKNEMMSFESNTYNADKNGNGMGNNRTGTDNVEYDNSNNNEEENKRKKLFDLAMELKDGSKNRKQDIQKSIKIFEKLIMNKKKDQITSSSYYELGKIYFFGFKNYFFAYKRNIKLSLYYLKKSSEMKNPGAFHFLSFIYFFEFNRKPNNEIVEEIEEGRKKKVVNSHKKRTNDEVKIRAHFIKKAIEYEIEGCLLNYTPSILAMGYRYLYGIHLKKNCEKSKDYYKLIAENVMNSDYINIPLSDIDLLNKGNINIHNEISNLKNNEEEILEFLKEQIKGGDVMAMYDLGKKYKDEKNFTQAFEYINEASKKNNILALKELGIIYLYGYGTEKDIKKSIENFSKAAEAGDVESKCYLGYIYYFIDGHRDLKLSLKYLTEAANHDHAEALFFLAEIILDISVKKRQISDNVYKIVFKLYEHSADLGYVQGYFREAQLYEIGKGIKESCLNSALSYKFVAESTPWANEIRQGMNYYIEKDFIKSFYTYALAAYEGYEVAQSNFIYIYKNNNLKNYVKPEKVMQVLHLLYSQGNYKTLYEMGEIYKEQNKQNLSIYYHKMGLNKGDLRNLLPLSYYYEQNKDNDRALKYVSYFIKQTGREQESNDTKMEKIKSILDKSLLYFRKYKLFFKTFYNTKKKEKKKGV</sequence>
<dbReference type="Gene3D" id="1.25.40.10">
    <property type="entry name" value="Tetratricopeptide repeat domain"/>
    <property type="match status" value="3"/>
</dbReference>
<proteinExistence type="inferred from homology"/>
<name>A0A1C6X581_PLACU</name>
<evidence type="ECO:0000256" key="2">
    <source>
        <dbReference type="SAM" id="MobiDB-lite"/>
    </source>
</evidence>
<organism evidence="3 4">
    <name type="scientific">Plasmodium chabaudi chabaudi</name>
    <dbReference type="NCBI Taxonomy" id="31271"/>
    <lineage>
        <taxon>Eukaryota</taxon>
        <taxon>Sar</taxon>
        <taxon>Alveolata</taxon>
        <taxon>Apicomplexa</taxon>
        <taxon>Aconoidasida</taxon>
        <taxon>Haemosporida</taxon>
        <taxon>Plasmodiidae</taxon>
        <taxon>Plasmodium</taxon>
        <taxon>Plasmodium (Vinckeia)</taxon>
    </lineage>
</organism>